<evidence type="ECO:0000256" key="9">
    <source>
        <dbReference type="SAM" id="MobiDB-lite"/>
    </source>
</evidence>
<gene>
    <name evidence="13" type="ORF">C475_12410</name>
</gene>
<comment type="subcellular location">
    <subcellularLocation>
        <location evidence="1">Cell membrane</location>
        <topology evidence="1">Multi-pass membrane protein</topology>
    </subcellularLocation>
</comment>
<dbReference type="RefSeq" id="WP_006884154.1">
    <property type="nucleotide sequence ID" value="NZ_AOIU01000029.1"/>
</dbReference>
<feature type="region of interest" description="Disordered" evidence="9">
    <location>
        <begin position="433"/>
        <end position="465"/>
    </location>
</feature>
<dbReference type="PATRIC" id="fig|797114.5.peg.2516"/>
<evidence type="ECO:0000256" key="2">
    <source>
        <dbReference type="ARBA" id="ARBA00022475"/>
    </source>
</evidence>
<dbReference type="FunFam" id="3.10.580.10:FF:000002">
    <property type="entry name" value="Magnesium/cobalt efflux protein CorC"/>
    <property type="match status" value="1"/>
</dbReference>
<feature type="transmembrane region" description="Helical" evidence="10">
    <location>
        <begin position="102"/>
        <end position="127"/>
    </location>
</feature>
<keyword evidence="5 10" id="KW-1133">Transmembrane helix</keyword>
<dbReference type="InterPro" id="IPR002550">
    <property type="entry name" value="CNNM"/>
</dbReference>
<proteinExistence type="predicted"/>
<dbReference type="GO" id="GO:0050660">
    <property type="term" value="F:flavin adenine dinucleotide binding"/>
    <property type="evidence" value="ECO:0007669"/>
    <property type="project" value="InterPro"/>
</dbReference>
<keyword evidence="3 10" id="KW-0812">Transmembrane</keyword>
<evidence type="ECO:0000256" key="3">
    <source>
        <dbReference type="ARBA" id="ARBA00022692"/>
    </source>
</evidence>
<evidence type="ECO:0000313" key="14">
    <source>
        <dbReference type="Proteomes" id="UP000011626"/>
    </source>
</evidence>
<dbReference type="InterPro" id="IPR036318">
    <property type="entry name" value="FAD-bd_PCMH-like_sf"/>
</dbReference>
<dbReference type="PROSITE" id="PS51371">
    <property type="entry name" value="CBS"/>
    <property type="match status" value="1"/>
</dbReference>
<evidence type="ECO:0000256" key="4">
    <source>
        <dbReference type="ARBA" id="ARBA00022737"/>
    </source>
</evidence>
<dbReference type="SUPFAM" id="SSF56176">
    <property type="entry name" value="FAD-binding/transporter-associated domain-like"/>
    <property type="match status" value="1"/>
</dbReference>
<dbReference type="PROSITE" id="PS51846">
    <property type="entry name" value="CNNM"/>
    <property type="match status" value="1"/>
</dbReference>
<dbReference type="Pfam" id="PF03471">
    <property type="entry name" value="CorC_HlyC"/>
    <property type="match status" value="1"/>
</dbReference>
<dbReference type="SMART" id="SM00116">
    <property type="entry name" value="CBS"/>
    <property type="match status" value="1"/>
</dbReference>
<dbReference type="Gene3D" id="3.30.465.10">
    <property type="match status" value="1"/>
</dbReference>
<evidence type="ECO:0000259" key="11">
    <source>
        <dbReference type="PROSITE" id="PS51371"/>
    </source>
</evidence>
<dbReference type="AlphaFoldDB" id="M0CQ81"/>
<feature type="transmembrane region" description="Helical" evidence="10">
    <location>
        <begin position="148"/>
        <end position="167"/>
    </location>
</feature>
<dbReference type="InterPro" id="IPR051676">
    <property type="entry name" value="UPF0053_domain"/>
</dbReference>
<dbReference type="GO" id="GO:0005886">
    <property type="term" value="C:plasma membrane"/>
    <property type="evidence" value="ECO:0007669"/>
    <property type="project" value="UniProtKB-SubCell"/>
</dbReference>
<evidence type="ECO:0000256" key="7">
    <source>
        <dbReference type="ARBA" id="ARBA00023136"/>
    </source>
</evidence>
<dbReference type="Gene3D" id="3.10.580.10">
    <property type="entry name" value="CBS-domain"/>
    <property type="match status" value="1"/>
</dbReference>
<dbReference type="Proteomes" id="UP000011626">
    <property type="component" value="Unassembled WGS sequence"/>
</dbReference>
<feature type="domain" description="CNNM transmembrane" evidence="12">
    <location>
        <begin position="3"/>
        <end position="205"/>
    </location>
</feature>
<sequence length="465" mass="49839">MVDLLFSTGRLLAALLLVALNGFFVASEFAYVRVRSSAVDQMVAEGRAGAELLQNALDELDNYLAVTQLGITLASLSLGWIGEPAVAALIEPVLGALLPENLIHLVAVGLGFGFITFLHVVFGELAPKTIAIAEAERIALFVSPPMRFFYYLFVPGLVVLNGTANYFTRMIGIPPASETEETLSEEEILTVLSRSGTKGHVDASEVEMIERVFELDDISVREVMIPRPDVTSVPADATLADLRETVIEAGHTRYPVLDADDPDQVVGFVDVKDLLRAEESMTDDVTAADLAREIPLIPETGAVDDLLAEFQDEQRQMAAVIDEWGSFEGIATVEDAVEQVVGDLRDDFDVVDREPTIDERADGTFAIDGGVVLTEVEEALDTEFGTDDVGTVGGLVLDRLGRAPEVGDEATVDGYRFTVEAVDGARIDEVVARAVEGDEQAGDADEETDTGGESDASPTAEDAGE</sequence>
<evidence type="ECO:0000313" key="13">
    <source>
        <dbReference type="EMBL" id="ELZ24542.1"/>
    </source>
</evidence>
<evidence type="ECO:0000259" key="12">
    <source>
        <dbReference type="PROSITE" id="PS51846"/>
    </source>
</evidence>
<dbReference type="InterPro" id="IPR005170">
    <property type="entry name" value="Transptr-assoc_dom"/>
</dbReference>
<keyword evidence="14" id="KW-1185">Reference proteome</keyword>
<evidence type="ECO:0000256" key="10">
    <source>
        <dbReference type="SAM" id="Phobius"/>
    </source>
</evidence>
<dbReference type="STRING" id="797114.C475_12410"/>
<evidence type="ECO:0008006" key="15">
    <source>
        <dbReference type="Google" id="ProtNLM"/>
    </source>
</evidence>
<dbReference type="PANTHER" id="PTHR43099">
    <property type="entry name" value="UPF0053 PROTEIN YRKA"/>
    <property type="match status" value="1"/>
</dbReference>
<dbReference type="PANTHER" id="PTHR43099:SF5">
    <property type="entry name" value="HLYC_CORC FAMILY TRANSPORTER"/>
    <property type="match status" value="1"/>
</dbReference>
<reference evidence="13 14" key="1">
    <citation type="journal article" date="2014" name="PLoS Genet.">
        <title>Phylogenetically driven sequencing of extremely halophilic archaea reveals strategies for static and dynamic osmo-response.</title>
        <authorList>
            <person name="Becker E.A."/>
            <person name="Seitzer P.M."/>
            <person name="Tritt A."/>
            <person name="Larsen D."/>
            <person name="Krusor M."/>
            <person name="Yao A.I."/>
            <person name="Wu D."/>
            <person name="Madern D."/>
            <person name="Eisen J.A."/>
            <person name="Darling A.E."/>
            <person name="Facciotti M.T."/>
        </authorList>
    </citation>
    <scope>NUCLEOTIDE SEQUENCE [LARGE SCALE GENOMIC DNA]</scope>
    <source>
        <strain evidence="13 14">2-9-1</strain>
    </source>
</reference>
<dbReference type="Pfam" id="PF01595">
    <property type="entry name" value="CNNM"/>
    <property type="match status" value="1"/>
</dbReference>
<dbReference type="EMBL" id="AOIU01000029">
    <property type="protein sequence ID" value="ELZ24542.1"/>
    <property type="molecule type" value="Genomic_DNA"/>
</dbReference>
<keyword evidence="2" id="KW-1003">Cell membrane</keyword>
<dbReference type="eggNOG" id="arCOG00626">
    <property type="taxonomic scope" value="Archaea"/>
</dbReference>
<dbReference type="OrthoDB" id="53218at2157"/>
<dbReference type="InterPro" id="IPR016169">
    <property type="entry name" value="FAD-bd_PCMH_sub2"/>
</dbReference>
<evidence type="ECO:0000256" key="1">
    <source>
        <dbReference type="ARBA" id="ARBA00004651"/>
    </source>
</evidence>
<dbReference type="InterPro" id="IPR046342">
    <property type="entry name" value="CBS_dom_sf"/>
</dbReference>
<evidence type="ECO:0000256" key="6">
    <source>
        <dbReference type="ARBA" id="ARBA00023122"/>
    </source>
</evidence>
<feature type="transmembrane region" description="Helical" evidence="10">
    <location>
        <begin position="12"/>
        <end position="32"/>
    </location>
</feature>
<protein>
    <recommendedName>
        <fullName evidence="15">Magnesium and cobalt efflux protein corC</fullName>
    </recommendedName>
</protein>
<evidence type="ECO:0000256" key="5">
    <source>
        <dbReference type="ARBA" id="ARBA00022989"/>
    </source>
</evidence>
<keyword evidence="6 8" id="KW-0129">CBS domain</keyword>
<dbReference type="InterPro" id="IPR044751">
    <property type="entry name" value="Ion_transp-like_CBS"/>
</dbReference>
<dbReference type="Pfam" id="PF00571">
    <property type="entry name" value="CBS"/>
    <property type="match status" value="1"/>
</dbReference>
<dbReference type="SUPFAM" id="SSF54631">
    <property type="entry name" value="CBS-domain pair"/>
    <property type="match status" value="1"/>
</dbReference>
<keyword evidence="7 10" id="KW-0472">Membrane</keyword>
<dbReference type="InterPro" id="IPR000644">
    <property type="entry name" value="CBS_dom"/>
</dbReference>
<feature type="domain" description="CBS" evidence="11">
    <location>
        <begin position="224"/>
        <end position="285"/>
    </location>
</feature>
<comment type="caution">
    <text evidence="13">The sequence shown here is derived from an EMBL/GenBank/DDBJ whole genome shotgun (WGS) entry which is preliminary data.</text>
</comment>
<organism evidence="13 14">
    <name type="scientific">Halosimplex carlsbadense 2-9-1</name>
    <dbReference type="NCBI Taxonomy" id="797114"/>
    <lineage>
        <taxon>Archaea</taxon>
        <taxon>Methanobacteriati</taxon>
        <taxon>Methanobacteriota</taxon>
        <taxon>Stenosarchaea group</taxon>
        <taxon>Halobacteria</taxon>
        <taxon>Halobacteriales</taxon>
        <taxon>Haloarculaceae</taxon>
        <taxon>Halosimplex</taxon>
    </lineage>
</organism>
<feature type="compositionally biased region" description="Acidic residues" evidence="9">
    <location>
        <begin position="437"/>
        <end position="452"/>
    </location>
</feature>
<dbReference type="SMART" id="SM01091">
    <property type="entry name" value="CorC_HlyC"/>
    <property type="match status" value="1"/>
</dbReference>
<accession>M0CQ81</accession>
<dbReference type="CDD" id="cd04590">
    <property type="entry name" value="CBS_pair_CorC_HlyC_assoc"/>
    <property type="match status" value="1"/>
</dbReference>
<keyword evidence="4" id="KW-0677">Repeat</keyword>
<name>M0CQ81_9EURY</name>
<evidence type="ECO:0000256" key="8">
    <source>
        <dbReference type="PROSITE-ProRule" id="PRU00703"/>
    </source>
</evidence>